<keyword evidence="5" id="KW-0433">Leucine-rich repeat</keyword>
<evidence type="ECO:0000256" key="8">
    <source>
        <dbReference type="ARBA" id="ARBA00022741"/>
    </source>
</evidence>
<dbReference type="Proteomes" id="UP001630127">
    <property type="component" value="Unassembled WGS sequence"/>
</dbReference>
<keyword evidence="6" id="KW-0381">Hypersensitive response</keyword>
<dbReference type="AlphaFoldDB" id="A0ABD2YST0"/>
<keyword evidence="4" id="KW-0963">Cytoplasm</keyword>
<reference evidence="12 13" key="1">
    <citation type="submission" date="2024-11" db="EMBL/GenBank/DDBJ databases">
        <title>A near-complete genome assembly of Cinchona calisaya.</title>
        <authorList>
            <person name="Lian D.C."/>
            <person name="Zhao X.W."/>
            <person name="Wei L."/>
        </authorList>
    </citation>
    <scope>NUCLEOTIDE SEQUENCE [LARGE SCALE GENOMIC DNA]</scope>
    <source>
        <tissue evidence="12">Nenye</tissue>
    </source>
</reference>
<feature type="domain" description="Disease resistance protein winged helix" evidence="11">
    <location>
        <begin position="87"/>
        <end position="156"/>
    </location>
</feature>
<evidence type="ECO:0000256" key="3">
    <source>
        <dbReference type="ARBA" id="ARBA00008894"/>
    </source>
</evidence>
<sequence length="332" mass="38236">MNKANSYKKGILSENKGDPSNIIRLPLTVVIIAGILATVECDDWDEVAESFTSTIVYGTDHCKNTVDLSYKHLPHYLKPCLLYFGAFPEDQEIHAKKLMSLWIAEGFVQNTGQKRLEDVAEEYLMELIARNLVMVLKQRSIGGVKACCIHDLLHEFCKDKSKEENFLQVLHGYDELSTSDELPNLKRLSIWSKVEHFKGSKLFCPRICGLLFNPIEGSNLWIDDISFIFCIYKRLRVLDLEQIYLPLKVLPWEIESPVELRYLCVGGMIRCIPPSIENLSSLETFIVKSGCTVSLPDTIWNMTKLRHLQVKFWKISFYYLVKILKAPLIWKI</sequence>
<name>A0ABD2YST0_9GENT</name>
<dbReference type="SUPFAM" id="SSF52058">
    <property type="entry name" value="L domain-like"/>
    <property type="match status" value="1"/>
</dbReference>
<dbReference type="InterPro" id="IPR032675">
    <property type="entry name" value="LRR_dom_sf"/>
</dbReference>
<dbReference type="Gene3D" id="1.10.10.10">
    <property type="entry name" value="Winged helix-like DNA-binding domain superfamily/Winged helix DNA-binding domain"/>
    <property type="match status" value="1"/>
</dbReference>
<comment type="function">
    <text evidence="1">Confers resistance to late blight (Phytophthora infestans) races carrying the avirulence gene Avr1. Resistance proteins guard the plant against pathogens that contain an appropriate avirulence protein via an indirect interaction with this avirulence protein. That triggers a defense system including the hypersensitive response, which restricts the pathogen growth.</text>
</comment>
<gene>
    <name evidence="12" type="ORF">ACH5RR_028293</name>
</gene>
<comment type="subcellular location">
    <subcellularLocation>
        <location evidence="2">Cytoplasm</location>
    </subcellularLocation>
</comment>
<evidence type="ECO:0000259" key="11">
    <source>
        <dbReference type="Pfam" id="PF23559"/>
    </source>
</evidence>
<evidence type="ECO:0000256" key="7">
    <source>
        <dbReference type="ARBA" id="ARBA00022737"/>
    </source>
</evidence>
<dbReference type="PANTHER" id="PTHR23155:SF1152">
    <property type="entry name" value="AAA+ ATPASE DOMAIN-CONTAINING PROTEIN"/>
    <property type="match status" value="1"/>
</dbReference>
<dbReference type="InterPro" id="IPR036388">
    <property type="entry name" value="WH-like_DNA-bd_sf"/>
</dbReference>
<evidence type="ECO:0000256" key="10">
    <source>
        <dbReference type="ARBA" id="ARBA00022840"/>
    </source>
</evidence>
<accession>A0ABD2YST0</accession>
<organism evidence="12 13">
    <name type="scientific">Cinchona calisaya</name>
    <dbReference type="NCBI Taxonomy" id="153742"/>
    <lineage>
        <taxon>Eukaryota</taxon>
        <taxon>Viridiplantae</taxon>
        <taxon>Streptophyta</taxon>
        <taxon>Embryophyta</taxon>
        <taxon>Tracheophyta</taxon>
        <taxon>Spermatophyta</taxon>
        <taxon>Magnoliopsida</taxon>
        <taxon>eudicotyledons</taxon>
        <taxon>Gunneridae</taxon>
        <taxon>Pentapetalae</taxon>
        <taxon>asterids</taxon>
        <taxon>lamiids</taxon>
        <taxon>Gentianales</taxon>
        <taxon>Rubiaceae</taxon>
        <taxon>Cinchonoideae</taxon>
        <taxon>Cinchoneae</taxon>
        <taxon>Cinchona</taxon>
    </lineage>
</organism>
<comment type="caution">
    <text evidence="12">The sequence shown here is derived from an EMBL/GenBank/DDBJ whole genome shotgun (WGS) entry which is preliminary data.</text>
</comment>
<keyword evidence="13" id="KW-1185">Reference proteome</keyword>
<protein>
    <recommendedName>
        <fullName evidence="11">Disease resistance protein winged helix domain-containing protein</fullName>
    </recommendedName>
</protein>
<dbReference type="EMBL" id="JBJUIK010000012">
    <property type="protein sequence ID" value="KAL3508892.1"/>
    <property type="molecule type" value="Genomic_DNA"/>
</dbReference>
<comment type="similarity">
    <text evidence="3">Belongs to the disease resistance NB-LRR family.</text>
</comment>
<evidence type="ECO:0000256" key="1">
    <source>
        <dbReference type="ARBA" id="ARBA00002074"/>
    </source>
</evidence>
<evidence type="ECO:0000313" key="12">
    <source>
        <dbReference type="EMBL" id="KAL3508892.1"/>
    </source>
</evidence>
<evidence type="ECO:0000256" key="5">
    <source>
        <dbReference type="ARBA" id="ARBA00022614"/>
    </source>
</evidence>
<evidence type="ECO:0000313" key="13">
    <source>
        <dbReference type="Proteomes" id="UP001630127"/>
    </source>
</evidence>
<dbReference type="PANTHER" id="PTHR23155">
    <property type="entry name" value="DISEASE RESISTANCE PROTEIN RP"/>
    <property type="match status" value="1"/>
</dbReference>
<evidence type="ECO:0000256" key="4">
    <source>
        <dbReference type="ARBA" id="ARBA00022490"/>
    </source>
</evidence>
<keyword evidence="9" id="KW-0611">Plant defense</keyword>
<keyword evidence="7" id="KW-0677">Repeat</keyword>
<evidence type="ECO:0000256" key="2">
    <source>
        <dbReference type="ARBA" id="ARBA00004496"/>
    </source>
</evidence>
<dbReference type="GO" id="GO:0009626">
    <property type="term" value="P:plant-type hypersensitive response"/>
    <property type="evidence" value="ECO:0007669"/>
    <property type="project" value="UniProtKB-KW"/>
</dbReference>
<evidence type="ECO:0000256" key="9">
    <source>
        <dbReference type="ARBA" id="ARBA00022821"/>
    </source>
</evidence>
<dbReference type="InterPro" id="IPR058922">
    <property type="entry name" value="WHD_DRP"/>
</dbReference>
<proteinExistence type="inferred from homology"/>
<dbReference type="Gene3D" id="3.80.10.10">
    <property type="entry name" value="Ribonuclease Inhibitor"/>
    <property type="match status" value="1"/>
</dbReference>
<dbReference type="InterPro" id="IPR044974">
    <property type="entry name" value="Disease_R_plants"/>
</dbReference>
<evidence type="ECO:0000256" key="6">
    <source>
        <dbReference type="ARBA" id="ARBA00022667"/>
    </source>
</evidence>
<dbReference type="FunFam" id="1.10.10.10:FF:000322">
    <property type="entry name" value="Probable disease resistance protein At1g63360"/>
    <property type="match status" value="1"/>
</dbReference>
<dbReference type="GO" id="GO:0005737">
    <property type="term" value="C:cytoplasm"/>
    <property type="evidence" value="ECO:0007669"/>
    <property type="project" value="UniProtKB-SubCell"/>
</dbReference>
<keyword evidence="8" id="KW-0547">Nucleotide-binding</keyword>
<dbReference type="GO" id="GO:0005524">
    <property type="term" value="F:ATP binding"/>
    <property type="evidence" value="ECO:0007669"/>
    <property type="project" value="UniProtKB-KW"/>
</dbReference>
<dbReference type="Pfam" id="PF23559">
    <property type="entry name" value="WHD_DRP"/>
    <property type="match status" value="1"/>
</dbReference>
<keyword evidence="10" id="KW-0067">ATP-binding</keyword>